<gene>
    <name evidence="7" type="ORF">CfE428DRAFT_5979</name>
</gene>
<accession>B4DAN8</accession>
<evidence type="ECO:0000256" key="3">
    <source>
        <dbReference type="ARBA" id="ARBA00022723"/>
    </source>
</evidence>
<dbReference type="GO" id="GO:0003824">
    <property type="term" value="F:catalytic activity"/>
    <property type="evidence" value="ECO:0007669"/>
    <property type="project" value="InterPro"/>
</dbReference>
<dbReference type="InParanoid" id="B4DAN8"/>
<keyword evidence="3" id="KW-0479">Metal-binding</keyword>
<dbReference type="Gene3D" id="3.20.20.70">
    <property type="entry name" value="Aldolase class I"/>
    <property type="match status" value="1"/>
</dbReference>
<dbReference type="Pfam" id="PF04055">
    <property type="entry name" value="Radical_SAM"/>
    <property type="match status" value="1"/>
</dbReference>
<feature type="domain" description="Radical SAM core" evidence="6">
    <location>
        <begin position="12"/>
        <end position="219"/>
    </location>
</feature>
<dbReference type="PROSITE" id="PS51918">
    <property type="entry name" value="RADICAL_SAM"/>
    <property type="match status" value="1"/>
</dbReference>
<evidence type="ECO:0000259" key="6">
    <source>
        <dbReference type="PROSITE" id="PS51918"/>
    </source>
</evidence>
<evidence type="ECO:0000256" key="4">
    <source>
        <dbReference type="ARBA" id="ARBA00023004"/>
    </source>
</evidence>
<evidence type="ECO:0000256" key="5">
    <source>
        <dbReference type="ARBA" id="ARBA00023014"/>
    </source>
</evidence>
<organism evidence="7 8">
    <name type="scientific">Chthoniobacter flavus Ellin428</name>
    <dbReference type="NCBI Taxonomy" id="497964"/>
    <lineage>
        <taxon>Bacteria</taxon>
        <taxon>Pseudomonadati</taxon>
        <taxon>Verrucomicrobiota</taxon>
        <taxon>Spartobacteria</taxon>
        <taxon>Chthoniobacterales</taxon>
        <taxon>Chthoniobacteraceae</taxon>
        <taxon>Chthoniobacter</taxon>
    </lineage>
</organism>
<sequence length="270" mass="29885">MNEFSVPQEELDIGPRSVSIAITEVCNLHCPFCYARLGRSHLPLSFVCELASGLDRLGVLELTLGGGEPTLHPDLAGICRHIWHHTRLGLSITTHGHNLSESLLEAIAPCLSTIRFSMDGPEPRYSQVRGRPLSALIAPLRAAKKRARVGINCVVSPAAVAEAEEVLKIAMREEVNDILLIPEHRSGIPTLSEKDWKELDQLIAAYQERVQICLSRTADGFLTAPTLDTAVPDEFHFCHVTADMSLQAHSYGDGSFALRIYRHLPTNWRR</sequence>
<reference evidence="7 8" key="1">
    <citation type="journal article" date="2011" name="J. Bacteriol.">
        <title>Genome sequence of Chthoniobacter flavus Ellin428, an aerobic heterotrophic soil bacterium.</title>
        <authorList>
            <person name="Kant R."/>
            <person name="van Passel M.W."/>
            <person name="Palva A."/>
            <person name="Lucas S."/>
            <person name="Lapidus A."/>
            <person name="Glavina Del Rio T."/>
            <person name="Dalin E."/>
            <person name="Tice H."/>
            <person name="Bruce D."/>
            <person name="Goodwin L."/>
            <person name="Pitluck S."/>
            <person name="Larimer F.W."/>
            <person name="Land M.L."/>
            <person name="Hauser L."/>
            <person name="Sangwan P."/>
            <person name="de Vos W.M."/>
            <person name="Janssen P.H."/>
            <person name="Smidt H."/>
        </authorList>
    </citation>
    <scope>NUCLEOTIDE SEQUENCE [LARGE SCALE GENOMIC DNA]</scope>
    <source>
        <strain evidence="7 8">Ellin428</strain>
    </source>
</reference>
<dbReference type="GO" id="GO:0006783">
    <property type="term" value="P:heme biosynthetic process"/>
    <property type="evidence" value="ECO:0007669"/>
    <property type="project" value="TreeGrafter"/>
</dbReference>
<dbReference type="eggNOG" id="COG0641">
    <property type="taxonomic scope" value="Bacteria"/>
</dbReference>
<keyword evidence="5" id="KW-0411">Iron-sulfur</keyword>
<dbReference type="Proteomes" id="UP000005824">
    <property type="component" value="Unassembled WGS sequence"/>
</dbReference>
<evidence type="ECO:0000313" key="7">
    <source>
        <dbReference type="EMBL" id="EDY16556.1"/>
    </source>
</evidence>
<dbReference type="EMBL" id="ABVL01000031">
    <property type="protein sequence ID" value="EDY16556.1"/>
    <property type="molecule type" value="Genomic_DNA"/>
</dbReference>
<comment type="cofactor">
    <cofactor evidence="1">
        <name>[4Fe-4S] cluster</name>
        <dbReference type="ChEBI" id="CHEBI:49883"/>
    </cofactor>
</comment>
<proteinExistence type="predicted"/>
<keyword evidence="8" id="KW-1185">Reference proteome</keyword>
<dbReference type="InterPro" id="IPR007197">
    <property type="entry name" value="rSAM"/>
</dbReference>
<dbReference type="RefSeq" id="WP_006983299.1">
    <property type="nucleotide sequence ID" value="NZ_ABVL01000031.1"/>
</dbReference>
<dbReference type="SUPFAM" id="SSF102114">
    <property type="entry name" value="Radical SAM enzymes"/>
    <property type="match status" value="1"/>
</dbReference>
<dbReference type="PANTHER" id="PTHR11228:SF7">
    <property type="entry name" value="PQQA PEPTIDE CYCLASE"/>
    <property type="match status" value="1"/>
</dbReference>
<dbReference type="InterPro" id="IPR058240">
    <property type="entry name" value="rSAM_sf"/>
</dbReference>
<dbReference type="SFLD" id="SFLDG01067">
    <property type="entry name" value="SPASM/twitch_domain_containing"/>
    <property type="match status" value="1"/>
</dbReference>
<dbReference type="GO" id="GO:0051536">
    <property type="term" value="F:iron-sulfur cluster binding"/>
    <property type="evidence" value="ECO:0007669"/>
    <property type="project" value="UniProtKB-KW"/>
</dbReference>
<dbReference type="GO" id="GO:0046872">
    <property type="term" value="F:metal ion binding"/>
    <property type="evidence" value="ECO:0007669"/>
    <property type="project" value="UniProtKB-KW"/>
</dbReference>
<comment type="caution">
    <text evidence="7">The sequence shown here is derived from an EMBL/GenBank/DDBJ whole genome shotgun (WGS) entry which is preliminary data.</text>
</comment>
<dbReference type="CDD" id="cd01335">
    <property type="entry name" value="Radical_SAM"/>
    <property type="match status" value="1"/>
</dbReference>
<evidence type="ECO:0000313" key="8">
    <source>
        <dbReference type="Proteomes" id="UP000005824"/>
    </source>
</evidence>
<keyword evidence="4" id="KW-0408">Iron</keyword>
<dbReference type="AlphaFoldDB" id="B4DAN8"/>
<evidence type="ECO:0000256" key="1">
    <source>
        <dbReference type="ARBA" id="ARBA00001966"/>
    </source>
</evidence>
<keyword evidence="2" id="KW-0949">S-adenosyl-L-methionine</keyword>
<dbReference type="PANTHER" id="PTHR11228">
    <property type="entry name" value="RADICAL SAM DOMAIN PROTEIN"/>
    <property type="match status" value="1"/>
</dbReference>
<dbReference type="InterPro" id="IPR013785">
    <property type="entry name" value="Aldolase_TIM"/>
</dbReference>
<dbReference type="SFLD" id="SFLDS00029">
    <property type="entry name" value="Radical_SAM"/>
    <property type="match status" value="1"/>
</dbReference>
<evidence type="ECO:0000256" key="2">
    <source>
        <dbReference type="ARBA" id="ARBA00022691"/>
    </source>
</evidence>
<dbReference type="InterPro" id="IPR050377">
    <property type="entry name" value="Radical_SAM_PqqE_MftC-like"/>
</dbReference>
<name>B4DAN8_9BACT</name>
<protein>
    <submittedName>
        <fullName evidence="7">Radical SAM domain protein</fullName>
    </submittedName>
</protein>
<dbReference type="STRING" id="497964.CfE428DRAFT_5979"/>